<feature type="transmembrane region" description="Helical" evidence="7">
    <location>
        <begin position="631"/>
        <end position="652"/>
    </location>
</feature>
<feature type="transmembrane region" description="Helical" evidence="7">
    <location>
        <begin position="502"/>
        <end position="524"/>
    </location>
</feature>
<reference evidence="10 11" key="1">
    <citation type="submission" date="2021-05" db="EMBL/GenBank/DDBJ databases">
        <authorList>
            <person name="Zahm M."/>
            <person name="Klopp C."/>
            <person name="Cabau C."/>
            <person name="Kuhl H."/>
            <person name="Suciu R."/>
            <person name="Ciorpac M."/>
            <person name="Holostenco D."/>
            <person name="Gessner J."/>
            <person name="Wuertz S."/>
            <person name="Hohne C."/>
            <person name="Stock M."/>
            <person name="Gislard M."/>
            <person name="Lluch J."/>
            <person name="Milhes M."/>
            <person name="Lampietro C."/>
            <person name="Lopez Roques C."/>
            <person name="Donnadieu C."/>
            <person name="Du K."/>
            <person name="Schartl M."/>
            <person name="Guiguen Y."/>
        </authorList>
    </citation>
    <scope>NUCLEOTIDE SEQUENCE [LARGE SCALE GENOMIC DNA]</scope>
    <source>
        <strain evidence="10">Hh-F2</strain>
        <tissue evidence="10">Blood</tissue>
    </source>
</reference>
<gene>
    <name evidence="10" type="ORF">HHUSO_G22155</name>
</gene>
<evidence type="ECO:0000256" key="6">
    <source>
        <dbReference type="SAM" id="MobiDB-lite"/>
    </source>
</evidence>
<dbReference type="PANTHER" id="PTHR12011">
    <property type="entry name" value="ADHESION G-PROTEIN COUPLED RECEPTOR"/>
    <property type="match status" value="1"/>
</dbReference>
<keyword evidence="11" id="KW-1185">Reference proteome</keyword>
<dbReference type="InterPro" id="IPR017981">
    <property type="entry name" value="GPCR_2-like_7TM"/>
</dbReference>
<dbReference type="InterPro" id="IPR000203">
    <property type="entry name" value="GPS"/>
</dbReference>
<keyword evidence="3 7" id="KW-1133">Transmembrane helix</keyword>
<dbReference type="SMART" id="SM00303">
    <property type="entry name" value="GPS"/>
    <property type="match status" value="1"/>
</dbReference>
<dbReference type="InterPro" id="IPR057244">
    <property type="entry name" value="GAIN_B"/>
</dbReference>
<keyword evidence="4 7" id="KW-0472">Membrane</keyword>
<dbReference type="InterPro" id="IPR000832">
    <property type="entry name" value="GPCR_2_secretin-like"/>
</dbReference>
<accession>A0ABR0YXE2</accession>
<comment type="caution">
    <text evidence="10">The sequence shown here is derived from an EMBL/GenBank/DDBJ whole genome shotgun (WGS) entry which is preliminary data.</text>
</comment>
<evidence type="ECO:0000256" key="4">
    <source>
        <dbReference type="ARBA" id="ARBA00023136"/>
    </source>
</evidence>
<evidence type="ECO:0000256" key="3">
    <source>
        <dbReference type="ARBA" id="ARBA00022989"/>
    </source>
</evidence>
<dbReference type="Pfam" id="PF00002">
    <property type="entry name" value="7tm_2"/>
    <property type="match status" value="1"/>
</dbReference>
<feature type="transmembrane region" description="Helical" evidence="7">
    <location>
        <begin position="658"/>
        <end position="682"/>
    </location>
</feature>
<evidence type="ECO:0000313" key="10">
    <source>
        <dbReference type="EMBL" id="KAK6477249.1"/>
    </source>
</evidence>
<dbReference type="InterPro" id="IPR046338">
    <property type="entry name" value="GAIN_dom_sf"/>
</dbReference>
<evidence type="ECO:0000259" key="9">
    <source>
        <dbReference type="PROSITE" id="PS50261"/>
    </source>
</evidence>
<dbReference type="Proteomes" id="UP001369086">
    <property type="component" value="Unassembled WGS sequence"/>
</dbReference>
<dbReference type="PROSITE" id="PS50221">
    <property type="entry name" value="GAIN_B"/>
    <property type="match status" value="1"/>
</dbReference>
<feature type="transmembrane region" description="Helical" evidence="7">
    <location>
        <begin position="463"/>
        <end position="482"/>
    </location>
</feature>
<dbReference type="PRINTS" id="PR00249">
    <property type="entry name" value="GPCRSECRETIN"/>
</dbReference>
<proteinExistence type="predicted"/>
<feature type="transmembrane region" description="Helical" evidence="7">
    <location>
        <begin position="431"/>
        <end position="451"/>
    </location>
</feature>
<dbReference type="EMBL" id="JAHFZB010000021">
    <property type="protein sequence ID" value="KAK6477249.1"/>
    <property type="molecule type" value="Genomic_DNA"/>
</dbReference>
<feature type="domain" description="GAIN-B" evidence="8">
    <location>
        <begin position="261"/>
        <end position="420"/>
    </location>
</feature>
<evidence type="ECO:0000259" key="8">
    <source>
        <dbReference type="PROSITE" id="PS50221"/>
    </source>
</evidence>
<comment type="subcellular location">
    <subcellularLocation>
        <location evidence="1">Membrane</location>
        <topology evidence="1">Multi-pass membrane protein</topology>
    </subcellularLocation>
</comment>
<keyword evidence="2 7" id="KW-0812">Transmembrane</keyword>
<dbReference type="Gene3D" id="2.60.220.50">
    <property type="match status" value="1"/>
</dbReference>
<feature type="transmembrane region" description="Helical" evidence="7">
    <location>
        <begin position="589"/>
        <end position="611"/>
    </location>
</feature>
<dbReference type="Gene3D" id="1.20.1070.10">
    <property type="entry name" value="Rhodopsin 7-helix transmembrane proteins"/>
    <property type="match status" value="1"/>
</dbReference>
<feature type="compositionally biased region" description="Low complexity" evidence="6">
    <location>
        <begin position="153"/>
        <end position="190"/>
    </location>
</feature>
<dbReference type="PANTHER" id="PTHR12011:SF454">
    <property type="entry name" value="ADHESION G-PROTEIN COUPLED RECEPTOR G5-LIKE"/>
    <property type="match status" value="1"/>
</dbReference>
<dbReference type="PROSITE" id="PS50261">
    <property type="entry name" value="G_PROTEIN_RECEP_F2_4"/>
    <property type="match status" value="1"/>
</dbReference>
<evidence type="ECO:0000256" key="2">
    <source>
        <dbReference type="ARBA" id="ARBA00022692"/>
    </source>
</evidence>
<feature type="region of interest" description="Disordered" evidence="6">
    <location>
        <begin position="147"/>
        <end position="196"/>
    </location>
</feature>
<evidence type="ECO:0000256" key="7">
    <source>
        <dbReference type="SAM" id="Phobius"/>
    </source>
</evidence>
<keyword evidence="5" id="KW-1015">Disulfide bond</keyword>
<feature type="transmembrane region" description="Helical" evidence="7">
    <location>
        <begin position="536"/>
        <end position="557"/>
    </location>
</feature>
<dbReference type="Pfam" id="PF01825">
    <property type="entry name" value="GPS"/>
    <property type="match status" value="1"/>
</dbReference>
<organism evidence="10 11">
    <name type="scientific">Huso huso</name>
    <name type="common">Beluga</name>
    <name type="synonym">Acipenser huso</name>
    <dbReference type="NCBI Taxonomy" id="61971"/>
    <lineage>
        <taxon>Eukaryota</taxon>
        <taxon>Metazoa</taxon>
        <taxon>Chordata</taxon>
        <taxon>Craniata</taxon>
        <taxon>Vertebrata</taxon>
        <taxon>Euteleostomi</taxon>
        <taxon>Actinopterygii</taxon>
        <taxon>Chondrostei</taxon>
        <taxon>Acipenseriformes</taxon>
        <taxon>Acipenseridae</taxon>
        <taxon>Huso</taxon>
    </lineage>
</organism>
<evidence type="ECO:0000313" key="11">
    <source>
        <dbReference type="Proteomes" id="UP001369086"/>
    </source>
</evidence>
<evidence type="ECO:0000256" key="1">
    <source>
        <dbReference type="ARBA" id="ARBA00004141"/>
    </source>
</evidence>
<sequence length="722" mass="81137">MVLFCYFTLGPQEISSVILRMWGFIYCLFLQISLIKGESLTSSNNQTEISTSPQTPSITKNVTMLHHDITVCWMNPTKFQPHSCNLSVFNGNTSTCFHLPETVSNNLCNITKCQGITKGSCITIPFLRLRGAVFIHACTPEDMTETIKTSVATPKPRTLEPTTPLKPTTPSRTTPTKPSSKPSTEPPSTTGAQVHPCPCHEEIENLTVTLKSPQDAKNLEHLLKIYNTCGNKLDVCDLCYLGSLDQRLLFELIQRTDFQGNKQTVITKDQFLQVNKVNNSDLKDMQLNIHHKNIKGNITIELPQEALEKAVQQNNHLKAAFSVLINNTQFNESQLLQGLIIVIDLGNASISNLQNPLNITFQPQEALQDNGTCSFWNSGKNGSGIWDNSGLQTDTVNEQIVCKSTHLTFFAVLLQNKVPSLNAEALDALKYISYVGCGISAVFSAITILSFFKLKKVNIDNSIVIHVNLSASLLLLYFFFLVNDKLSSLRNMTLCKTIAGCMHYSLLSSFNWMGVEAFHMYIMIIKVYNTYVRRYLLKLSLVGWGLPVLVIIIFASVDQYDKQDIITTGNKTYGEFCWLKANDVYLVNLSYFAVTFLFSAVVLALICWRMYSLRRLQPGVQGRCLGCRDIVNILGLTCLLGTSWGFTFWGYGPMSLPVFIVFSVLNSLQGLLIFLLVLLNLLREKRQHKMIPTRSTNIELQPRATQQYKLNRESSGVHFFRM</sequence>
<evidence type="ECO:0000256" key="5">
    <source>
        <dbReference type="ARBA" id="ARBA00023157"/>
    </source>
</evidence>
<protein>
    <submittedName>
        <fullName evidence="10">Adhesion G-protein coupled receptor G5-like isoform X1</fullName>
    </submittedName>
</protein>
<feature type="domain" description="G-protein coupled receptors family 2 profile 2" evidence="9">
    <location>
        <begin position="429"/>
        <end position="681"/>
    </location>
</feature>
<name>A0ABR0YXE2_HUSHU</name>